<evidence type="ECO:0000256" key="1">
    <source>
        <dbReference type="ARBA" id="ARBA00002649"/>
    </source>
</evidence>
<dbReference type="EC" id="2.1.1.171" evidence="3"/>
<accession>A0A0M3T253</accession>
<evidence type="ECO:0000256" key="8">
    <source>
        <dbReference type="ARBA" id="ARBA00033371"/>
    </source>
</evidence>
<dbReference type="InterPro" id="IPR002052">
    <property type="entry name" value="DNA_methylase_N6_adenine_CS"/>
</dbReference>
<dbReference type="PANTHER" id="PTHR43542">
    <property type="entry name" value="METHYLTRANSFERASE"/>
    <property type="match status" value="1"/>
</dbReference>
<dbReference type="Pfam" id="PF03602">
    <property type="entry name" value="Cons_hypoth95"/>
    <property type="match status" value="1"/>
</dbReference>
<reference evidence="10 11" key="1">
    <citation type="journal article" date="2015" name="Genome Announc.">
        <title>Genome Sequence of 'Candidatus Thioglobus singularis' Strain PS1, a Mixotroph from the SUP05 Clade of Marine Gammaproteobacteria.</title>
        <authorList>
            <person name="Marshall K.T."/>
            <person name="Morris R.M."/>
        </authorList>
    </citation>
    <scope>NUCLEOTIDE SEQUENCE [LARGE SCALE GENOMIC DNA]</scope>
    <source>
        <strain evidence="10 11">PS1</strain>
    </source>
</reference>
<evidence type="ECO:0000256" key="2">
    <source>
        <dbReference type="ARBA" id="ARBA00005269"/>
    </source>
</evidence>
<evidence type="ECO:0000256" key="3">
    <source>
        <dbReference type="ARBA" id="ARBA00012141"/>
    </source>
</evidence>
<sequence>MGIEAISRGAKKTFLIEKNTKVFKTLKSNLEFIGSTRFELVNEDSINYLKKLEHDAFDYIFLDPPFSQQILPLILNLLYEGKLIHSDSHIYIESEFQITEEFLDNNCDYECKINKEKKSGSVYFCLISLGAI</sequence>
<evidence type="ECO:0000313" key="10">
    <source>
        <dbReference type="EMBL" id="ALE02165.1"/>
    </source>
</evidence>
<protein>
    <recommendedName>
        <fullName evidence="4">Ribosomal RNA small subunit methyltransferase D</fullName>
        <ecNumber evidence="3">2.1.1.171</ecNumber>
    </recommendedName>
    <alternativeName>
        <fullName evidence="7">16S rRNA m2G966 methyltransferase</fullName>
    </alternativeName>
    <alternativeName>
        <fullName evidence="8">rRNA (guanine-N(2)-)-methyltransferase</fullName>
    </alternativeName>
</protein>
<organism evidence="10 11">
    <name type="scientific">Candidatus Pseudothioglobus singularis PS1</name>
    <dbReference type="NCBI Taxonomy" id="1125411"/>
    <lineage>
        <taxon>Bacteria</taxon>
        <taxon>Pseudomonadati</taxon>
        <taxon>Pseudomonadota</taxon>
        <taxon>Gammaproteobacteria</taxon>
        <taxon>Candidatus Pseudothioglobaceae</taxon>
        <taxon>Candidatus Pseudothioglobus</taxon>
    </lineage>
</organism>
<comment type="function">
    <text evidence="1">Specifically methylates the guanine in position 966 of 16S rRNA in the assembled 30S particle.</text>
</comment>
<gene>
    <name evidence="10" type="ORF">W908_06225</name>
</gene>
<dbReference type="AlphaFoldDB" id="A0A0M3T253"/>
<dbReference type="EMBL" id="CP006911">
    <property type="protein sequence ID" value="ALE02165.1"/>
    <property type="molecule type" value="Genomic_DNA"/>
</dbReference>
<dbReference type="CDD" id="cd02440">
    <property type="entry name" value="AdoMet_MTases"/>
    <property type="match status" value="1"/>
</dbReference>
<evidence type="ECO:0000313" key="11">
    <source>
        <dbReference type="Proteomes" id="UP000068905"/>
    </source>
</evidence>
<dbReference type="GO" id="GO:0052913">
    <property type="term" value="F:16S rRNA (guanine(966)-N(2))-methyltransferase activity"/>
    <property type="evidence" value="ECO:0007669"/>
    <property type="project" value="UniProtKB-EC"/>
</dbReference>
<dbReference type="GO" id="GO:0003676">
    <property type="term" value="F:nucleic acid binding"/>
    <property type="evidence" value="ECO:0007669"/>
    <property type="project" value="InterPro"/>
</dbReference>
<comment type="similarity">
    <text evidence="2">Belongs to the methyltransferase superfamily. RsmD family.</text>
</comment>
<name>A0A0M3T253_9GAMM</name>
<dbReference type="Gene3D" id="3.40.50.150">
    <property type="entry name" value="Vaccinia Virus protein VP39"/>
    <property type="match status" value="1"/>
</dbReference>
<dbReference type="Proteomes" id="UP000068905">
    <property type="component" value="Chromosome"/>
</dbReference>
<comment type="catalytic activity">
    <reaction evidence="9">
        <text>guanosine(966) in 16S rRNA + S-adenosyl-L-methionine = N(2)-methylguanosine(966) in 16S rRNA + S-adenosyl-L-homocysteine + H(+)</text>
        <dbReference type="Rhea" id="RHEA:23548"/>
        <dbReference type="Rhea" id="RHEA-COMP:10211"/>
        <dbReference type="Rhea" id="RHEA-COMP:10212"/>
        <dbReference type="ChEBI" id="CHEBI:15378"/>
        <dbReference type="ChEBI" id="CHEBI:57856"/>
        <dbReference type="ChEBI" id="CHEBI:59789"/>
        <dbReference type="ChEBI" id="CHEBI:74269"/>
        <dbReference type="ChEBI" id="CHEBI:74481"/>
        <dbReference type="EC" id="2.1.1.171"/>
    </reaction>
</comment>
<proteinExistence type="inferred from homology"/>
<dbReference type="InterPro" id="IPR029063">
    <property type="entry name" value="SAM-dependent_MTases_sf"/>
</dbReference>
<evidence type="ECO:0000256" key="5">
    <source>
        <dbReference type="ARBA" id="ARBA00022603"/>
    </source>
</evidence>
<dbReference type="STRING" id="1125411.W908_06225"/>
<evidence type="ECO:0000256" key="9">
    <source>
        <dbReference type="ARBA" id="ARBA00048326"/>
    </source>
</evidence>
<dbReference type="SUPFAM" id="SSF53335">
    <property type="entry name" value="S-adenosyl-L-methionine-dependent methyltransferases"/>
    <property type="match status" value="1"/>
</dbReference>
<evidence type="ECO:0000256" key="4">
    <source>
        <dbReference type="ARBA" id="ARBA00013682"/>
    </source>
</evidence>
<evidence type="ECO:0000256" key="7">
    <source>
        <dbReference type="ARBA" id="ARBA00031268"/>
    </source>
</evidence>
<keyword evidence="5 10" id="KW-0489">Methyltransferase</keyword>
<evidence type="ECO:0000256" key="6">
    <source>
        <dbReference type="ARBA" id="ARBA00022679"/>
    </source>
</evidence>
<keyword evidence="11" id="KW-1185">Reference proteome</keyword>
<dbReference type="PROSITE" id="PS00092">
    <property type="entry name" value="N6_MTASE"/>
    <property type="match status" value="1"/>
</dbReference>
<dbReference type="KEGG" id="tsn:W908_06225"/>
<dbReference type="InterPro" id="IPR004398">
    <property type="entry name" value="RNA_MeTrfase_RsmD"/>
</dbReference>
<keyword evidence="6 10" id="KW-0808">Transferase</keyword>
<dbReference type="PANTHER" id="PTHR43542:SF1">
    <property type="entry name" value="METHYLTRANSFERASE"/>
    <property type="match status" value="1"/>
</dbReference>